<dbReference type="InterPro" id="IPR003156">
    <property type="entry name" value="DHHA1_dom"/>
</dbReference>
<name>A0A1F5G005_9BACT</name>
<keyword evidence="5" id="KW-0269">Exonuclease</keyword>
<feature type="domain" description="DHHA1" evidence="7">
    <location>
        <begin position="343"/>
        <end position="432"/>
    </location>
</feature>
<evidence type="ECO:0000256" key="4">
    <source>
        <dbReference type="ARBA" id="ARBA00022801"/>
    </source>
</evidence>
<evidence type="ECO:0000256" key="3">
    <source>
        <dbReference type="ARBA" id="ARBA00022722"/>
    </source>
</evidence>
<keyword evidence="3" id="KW-0540">Nuclease</keyword>
<dbReference type="Pfam" id="PF17768">
    <property type="entry name" value="RecJ_OB"/>
    <property type="match status" value="1"/>
</dbReference>
<dbReference type="InterPro" id="IPR001667">
    <property type="entry name" value="DDH_dom"/>
</dbReference>
<comment type="similarity">
    <text evidence="1">Belongs to the RecJ family.</text>
</comment>
<evidence type="ECO:0000313" key="9">
    <source>
        <dbReference type="EMBL" id="OGD85144.1"/>
    </source>
</evidence>
<dbReference type="Gene3D" id="3.90.1640.30">
    <property type="match status" value="1"/>
</dbReference>
<evidence type="ECO:0000259" key="7">
    <source>
        <dbReference type="Pfam" id="PF02272"/>
    </source>
</evidence>
<organism evidence="9 10">
    <name type="scientific">Candidatus Collierbacteria bacterium RIFOXYD1_FULL_46_26</name>
    <dbReference type="NCBI Taxonomy" id="1817732"/>
    <lineage>
        <taxon>Bacteria</taxon>
        <taxon>Candidatus Collieribacteriota</taxon>
    </lineage>
</organism>
<dbReference type="PANTHER" id="PTHR30255:SF2">
    <property type="entry name" value="SINGLE-STRANDED-DNA-SPECIFIC EXONUCLEASE RECJ"/>
    <property type="match status" value="1"/>
</dbReference>
<dbReference type="Proteomes" id="UP000177921">
    <property type="component" value="Unassembled WGS sequence"/>
</dbReference>
<dbReference type="InterPro" id="IPR051673">
    <property type="entry name" value="SSDNA_exonuclease_RecJ"/>
</dbReference>
<comment type="caution">
    <text evidence="9">The sequence shown here is derived from an EMBL/GenBank/DDBJ whole genome shotgun (WGS) entry which is preliminary data.</text>
</comment>
<dbReference type="SUPFAM" id="SSF64182">
    <property type="entry name" value="DHH phosphoesterases"/>
    <property type="match status" value="1"/>
</dbReference>
<sequence length="553" mass="60605">MEIRVKTKVEGQASAEHILQTILKNRGYLTSKQQTEFLHPPAPTLAYLLQTSGLKKSYLRQAQQLLDQHLVLGHDICVFGDYDADGVTATAVMWLALTAYAKKTDSTSRILPFIPDRHRHGYGLSDLAVSEVLDGSAFKLTQIRDFAPQLIISVDTGIVAHSSIDRFRKAKRDILLTDHHQPEVTLPKASAILHTTATSGAGVAWLFAYFLLGEQALALLDLATIGIVGDMMPLTSLNRSLVAAGLHALTKTKRPGLLAMKQMMGITQKPITTYDLSFGLAPRINASGRIYNPLDALRLLCTHDSHLAGELAVKIESHNQDRQTLTDQALTQAVARKSTHKIIVIKGDYHEGVIGLVAGKLVEMFHRPAVVMSVHDNLVKGSARSLPGINITDLLRSLPTPFLGLGGHAQAAGFSLDVSQVKTFTAKLEALANRLIPDSALVKTEHADLSLSLNNSSLSLAKLLHTLEPFGIGNPKPKFLFTDLTVLEDRALGSEGKHHKLTVEQEGITREVLLFNTKHHHPLKYLKSLICTLDINLWRDKQSLQLIASYVET</sequence>
<evidence type="ECO:0000259" key="8">
    <source>
        <dbReference type="Pfam" id="PF17768"/>
    </source>
</evidence>
<evidence type="ECO:0000313" key="10">
    <source>
        <dbReference type="Proteomes" id="UP000177921"/>
    </source>
</evidence>
<accession>A0A1F5G005</accession>
<evidence type="ECO:0000256" key="1">
    <source>
        <dbReference type="ARBA" id="ARBA00005915"/>
    </source>
</evidence>
<dbReference type="Pfam" id="PF01368">
    <property type="entry name" value="DHH"/>
    <property type="match status" value="1"/>
</dbReference>
<dbReference type="AlphaFoldDB" id="A0A1F5G005"/>
<proteinExistence type="inferred from homology"/>
<feature type="domain" description="RecJ OB" evidence="8">
    <location>
        <begin position="448"/>
        <end position="548"/>
    </location>
</feature>
<evidence type="ECO:0000259" key="6">
    <source>
        <dbReference type="Pfam" id="PF01368"/>
    </source>
</evidence>
<evidence type="ECO:0000256" key="5">
    <source>
        <dbReference type="ARBA" id="ARBA00022839"/>
    </source>
</evidence>
<dbReference type="Pfam" id="PF02272">
    <property type="entry name" value="DHHA1"/>
    <property type="match status" value="1"/>
</dbReference>
<dbReference type="PANTHER" id="PTHR30255">
    <property type="entry name" value="SINGLE-STRANDED-DNA-SPECIFIC EXONUCLEASE RECJ"/>
    <property type="match status" value="1"/>
</dbReference>
<keyword evidence="4" id="KW-0378">Hydrolase</keyword>
<dbReference type="Gene3D" id="3.10.310.30">
    <property type="match status" value="1"/>
</dbReference>
<dbReference type="GO" id="GO:0003676">
    <property type="term" value="F:nucleic acid binding"/>
    <property type="evidence" value="ECO:0007669"/>
    <property type="project" value="InterPro"/>
</dbReference>
<evidence type="ECO:0000256" key="2">
    <source>
        <dbReference type="ARBA" id="ARBA00019841"/>
    </source>
</evidence>
<dbReference type="InterPro" id="IPR038763">
    <property type="entry name" value="DHH_sf"/>
</dbReference>
<reference evidence="9 10" key="1">
    <citation type="journal article" date="2016" name="Nat. Commun.">
        <title>Thousands of microbial genomes shed light on interconnected biogeochemical processes in an aquifer system.</title>
        <authorList>
            <person name="Anantharaman K."/>
            <person name="Brown C.T."/>
            <person name="Hug L.A."/>
            <person name="Sharon I."/>
            <person name="Castelle C.J."/>
            <person name="Probst A.J."/>
            <person name="Thomas B.C."/>
            <person name="Singh A."/>
            <person name="Wilkins M.J."/>
            <person name="Karaoz U."/>
            <person name="Brodie E.L."/>
            <person name="Williams K.H."/>
            <person name="Hubbard S.S."/>
            <person name="Banfield J.F."/>
        </authorList>
    </citation>
    <scope>NUCLEOTIDE SEQUENCE [LARGE SCALE GENOMIC DNA]</scope>
</reference>
<dbReference type="EMBL" id="MFAR01000012">
    <property type="protein sequence ID" value="OGD85144.1"/>
    <property type="molecule type" value="Genomic_DNA"/>
</dbReference>
<protein>
    <recommendedName>
        <fullName evidence="2">Single-stranded-DNA-specific exonuclease RecJ</fullName>
    </recommendedName>
</protein>
<gene>
    <name evidence="9" type="ORF">A2618_01705</name>
</gene>
<dbReference type="InterPro" id="IPR041122">
    <property type="entry name" value="RecJ_OB"/>
</dbReference>
<feature type="domain" description="DDH" evidence="6">
    <location>
        <begin position="76"/>
        <end position="227"/>
    </location>
</feature>
<dbReference type="GO" id="GO:0004527">
    <property type="term" value="F:exonuclease activity"/>
    <property type="evidence" value="ECO:0007669"/>
    <property type="project" value="UniProtKB-KW"/>
</dbReference>